<reference evidence="2 3" key="1">
    <citation type="submission" date="2019-07" db="EMBL/GenBank/DDBJ databases">
        <title>Whole genome shotgun sequence of Pseudonocardia sulfidoxydans NBRC 16205.</title>
        <authorList>
            <person name="Hosoyama A."/>
            <person name="Uohara A."/>
            <person name="Ohji S."/>
            <person name="Ichikawa N."/>
        </authorList>
    </citation>
    <scope>NUCLEOTIDE SEQUENCE [LARGE SCALE GENOMIC DNA]</scope>
    <source>
        <strain evidence="2 3">NBRC 16205</strain>
    </source>
</reference>
<gene>
    <name evidence="2" type="ORF">PSU4_60400</name>
</gene>
<proteinExistence type="predicted"/>
<sequence>MTTTNTLDTTTASAAGGARKGYRRAEQDGTLPADVPQMVEAPVGACAVMGVLVRVAGAVPIRLDMSHAGTHEMQLGLSLGTILIYLRTAITAHAIADGWANAALLARDLPMSAIGKRPMPVGPSTVGAMVRMAGVPRVTTGWQDAVPGTTRPALLRIQAGPVTWEVCDTAAYRSMLRGWRQAAQMLDAGAALDTALDADGGE</sequence>
<name>A0A511DQG5_9PSEU</name>
<dbReference type="RefSeq" id="WP_147116072.1">
    <property type="nucleotide sequence ID" value="NZ_BJVJ01000144.1"/>
</dbReference>
<organism evidence="2 3">
    <name type="scientific">Pseudonocardia sulfidoxydans NBRC 16205</name>
    <dbReference type="NCBI Taxonomy" id="1223511"/>
    <lineage>
        <taxon>Bacteria</taxon>
        <taxon>Bacillati</taxon>
        <taxon>Actinomycetota</taxon>
        <taxon>Actinomycetes</taxon>
        <taxon>Pseudonocardiales</taxon>
        <taxon>Pseudonocardiaceae</taxon>
        <taxon>Pseudonocardia</taxon>
    </lineage>
</organism>
<evidence type="ECO:0000256" key="1">
    <source>
        <dbReference type="SAM" id="MobiDB-lite"/>
    </source>
</evidence>
<protein>
    <submittedName>
        <fullName evidence="2">Uncharacterized protein</fullName>
    </submittedName>
</protein>
<dbReference type="EMBL" id="BJVJ01000144">
    <property type="protein sequence ID" value="GEL27086.1"/>
    <property type="molecule type" value="Genomic_DNA"/>
</dbReference>
<dbReference type="AlphaFoldDB" id="A0A511DQG5"/>
<dbReference type="Proteomes" id="UP000321685">
    <property type="component" value="Unassembled WGS sequence"/>
</dbReference>
<evidence type="ECO:0000313" key="3">
    <source>
        <dbReference type="Proteomes" id="UP000321685"/>
    </source>
</evidence>
<dbReference type="OrthoDB" id="3575936at2"/>
<feature type="compositionally biased region" description="Low complexity" evidence="1">
    <location>
        <begin position="1"/>
        <end position="17"/>
    </location>
</feature>
<keyword evidence="3" id="KW-1185">Reference proteome</keyword>
<accession>A0A511DQG5</accession>
<comment type="caution">
    <text evidence="2">The sequence shown here is derived from an EMBL/GenBank/DDBJ whole genome shotgun (WGS) entry which is preliminary data.</text>
</comment>
<evidence type="ECO:0000313" key="2">
    <source>
        <dbReference type="EMBL" id="GEL27086.1"/>
    </source>
</evidence>
<feature type="region of interest" description="Disordered" evidence="1">
    <location>
        <begin position="1"/>
        <end position="25"/>
    </location>
</feature>